<reference evidence="1 2" key="1">
    <citation type="submission" date="2018-02" db="EMBL/GenBank/DDBJ databases">
        <title>Genome sequence of the basidiomycete white-rot fungus Phlebia centrifuga.</title>
        <authorList>
            <person name="Granchi Z."/>
            <person name="Peng M."/>
            <person name="de Vries R.P."/>
            <person name="Hilden K."/>
            <person name="Makela M.R."/>
            <person name="Grigoriev I."/>
            <person name="Riley R."/>
        </authorList>
    </citation>
    <scope>NUCLEOTIDE SEQUENCE [LARGE SCALE GENOMIC DNA]</scope>
    <source>
        <strain evidence="1 2">FBCC195</strain>
    </source>
</reference>
<name>A0A2R6NFI9_9APHY</name>
<sequence>MVGFLDIAENEWDDAILRIAGIRQSRGAVVNVVDLAGSCGNPPRGLRDRLVCCRRVGIVGSSSANYCPEKKEDERHGVISSADKSPKKAARFKSGLDVLVGDEHDTRRKYNQGYACHNIKM</sequence>
<evidence type="ECO:0000313" key="1">
    <source>
        <dbReference type="EMBL" id="PSR71028.1"/>
    </source>
</evidence>
<dbReference type="AlphaFoldDB" id="A0A2R6NFI9"/>
<dbReference type="EMBL" id="MLYV02001296">
    <property type="protein sequence ID" value="PSR71028.1"/>
    <property type="molecule type" value="Genomic_DNA"/>
</dbReference>
<keyword evidence="2" id="KW-1185">Reference proteome</keyword>
<dbReference type="Proteomes" id="UP000186601">
    <property type="component" value="Unassembled WGS sequence"/>
</dbReference>
<protein>
    <submittedName>
        <fullName evidence="1">Uncharacterized protein</fullName>
    </submittedName>
</protein>
<proteinExistence type="predicted"/>
<gene>
    <name evidence="1" type="ORF">PHLCEN_2v13076</name>
</gene>
<organism evidence="1 2">
    <name type="scientific">Hermanssonia centrifuga</name>
    <dbReference type="NCBI Taxonomy" id="98765"/>
    <lineage>
        <taxon>Eukaryota</taxon>
        <taxon>Fungi</taxon>
        <taxon>Dikarya</taxon>
        <taxon>Basidiomycota</taxon>
        <taxon>Agaricomycotina</taxon>
        <taxon>Agaricomycetes</taxon>
        <taxon>Polyporales</taxon>
        <taxon>Meruliaceae</taxon>
        <taxon>Hermanssonia</taxon>
    </lineage>
</organism>
<evidence type="ECO:0000313" key="2">
    <source>
        <dbReference type="Proteomes" id="UP000186601"/>
    </source>
</evidence>
<comment type="caution">
    <text evidence="1">The sequence shown here is derived from an EMBL/GenBank/DDBJ whole genome shotgun (WGS) entry which is preliminary data.</text>
</comment>
<accession>A0A2R6NFI9</accession>